<keyword evidence="5" id="KW-1185">Reference proteome</keyword>
<dbReference type="PANTHER" id="PTHR37162">
    <property type="entry name" value="HAT FAMILY DIMERISATION DOMAINCONTAINING PROTEIN-RELATED"/>
    <property type="match status" value="1"/>
</dbReference>
<evidence type="ECO:0000256" key="2">
    <source>
        <dbReference type="SAM" id="MobiDB-lite"/>
    </source>
</evidence>
<evidence type="ECO:0000313" key="4">
    <source>
        <dbReference type="EMBL" id="KAH8035788.1"/>
    </source>
</evidence>
<accession>A0A9J6ENW0</accession>
<feature type="compositionally biased region" description="Basic and acidic residues" evidence="2">
    <location>
        <begin position="10"/>
        <end position="25"/>
    </location>
</feature>
<comment type="caution">
    <text evidence="4">The sequence shown here is derived from an EMBL/GenBank/DDBJ whole genome shotgun (WGS) entry which is preliminary data.</text>
</comment>
<feature type="compositionally biased region" description="Polar residues" evidence="2">
    <location>
        <begin position="60"/>
        <end position="74"/>
    </location>
</feature>
<dbReference type="PANTHER" id="PTHR37162:SF1">
    <property type="entry name" value="BED-TYPE DOMAIN-CONTAINING PROTEIN"/>
    <property type="match status" value="1"/>
</dbReference>
<feature type="compositionally biased region" description="Low complexity" evidence="2">
    <location>
        <begin position="334"/>
        <end position="350"/>
    </location>
</feature>
<feature type="compositionally biased region" description="Polar residues" evidence="2">
    <location>
        <begin position="26"/>
        <end position="47"/>
    </location>
</feature>
<dbReference type="AlphaFoldDB" id="A0A9J6ENW0"/>
<dbReference type="EMBL" id="JABSTU010000003">
    <property type="protein sequence ID" value="KAH8035788.1"/>
    <property type="molecule type" value="Genomic_DNA"/>
</dbReference>
<name>A0A9J6ENW0_RHIMP</name>
<feature type="region of interest" description="Disordered" evidence="2">
    <location>
        <begin position="1"/>
        <end position="92"/>
    </location>
</feature>
<dbReference type="GO" id="GO:0003676">
    <property type="term" value="F:nucleic acid binding"/>
    <property type="evidence" value="ECO:0007669"/>
    <property type="project" value="InterPro"/>
</dbReference>
<dbReference type="GO" id="GO:0008270">
    <property type="term" value="F:zinc ion binding"/>
    <property type="evidence" value="ECO:0007669"/>
    <property type="project" value="UniProtKB-KW"/>
</dbReference>
<gene>
    <name evidence="4" type="ORF">HPB51_008615</name>
</gene>
<organism evidence="4 5">
    <name type="scientific">Rhipicephalus microplus</name>
    <name type="common">Cattle tick</name>
    <name type="synonym">Boophilus microplus</name>
    <dbReference type="NCBI Taxonomy" id="6941"/>
    <lineage>
        <taxon>Eukaryota</taxon>
        <taxon>Metazoa</taxon>
        <taxon>Ecdysozoa</taxon>
        <taxon>Arthropoda</taxon>
        <taxon>Chelicerata</taxon>
        <taxon>Arachnida</taxon>
        <taxon>Acari</taxon>
        <taxon>Parasitiformes</taxon>
        <taxon>Ixodida</taxon>
        <taxon>Ixodoidea</taxon>
        <taxon>Ixodidae</taxon>
        <taxon>Rhipicephalinae</taxon>
        <taxon>Rhipicephalus</taxon>
        <taxon>Boophilus</taxon>
    </lineage>
</organism>
<keyword evidence="1" id="KW-0479">Metal-binding</keyword>
<protein>
    <recommendedName>
        <fullName evidence="3">CCHC-type domain-containing protein</fullName>
    </recommendedName>
</protein>
<keyword evidence="1" id="KW-0863">Zinc-finger</keyword>
<evidence type="ECO:0000259" key="3">
    <source>
        <dbReference type="PROSITE" id="PS50158"/>
    </source>
</evidence>
<reference evidence="4" key="2">
    <citation type="submission" date="2021-09" db="EMBL/GenBank/DDBJ databases">
        <authorList>
            <person name="Jia N."/>
            <person name="Wang J."/>
            <person name="Shi W."/>
            <person name="Du L."/>
            <person name="Sun Y."/>
            <person name="Zhan W."/>
            <person name="Jiang J."/>
            <person name="Wang Q."/>
            <person name="Zhang B."/>
            <person name="Ji P."/>
            <person name="Sakyi L.B."/>
            <person name="Cui X."/>
            <person name="Yuan T."/>
            <person name="Jiang B."/>
            <person name="Yang W."/>
            <person name="Lam T.T.-Y."/>
            <person name="Chang Q."/>
            <person name="Ding S."/>
            <person name="Wang X."/>
            <person name="Zhu J."/>
            <person name="Ruan X."/>
            <person name="Zhao L."/>
            <person name="Wei J."/>
            <person name="Que T."/>
            <person name="Du C."/>
            <person name="Cheng J."/>
            <person name="Dai P."/>
            <person name="Han X."/>
            <person name="Huang E."/>
            <person name="Gao Y."/>
            <person name="Liu J."/>
            <person name="Shao H."/>
            <person name="Ye R."/>
            <person name="Li L."/>
            <person name="Wei W."/>
            <person name="Wang X."/>
            <person name="Wang C."/>
            <person name="Huo Q."/>
            <person name="Li W."/>
            <person name="Guo W."/>
            <person name="Chen H."/>
            <person name="Chen S."/>
            <person name="Zhou L."/>
            <person name="Zhou L."/>
            <person name="Ni X."/>
            <person name="Tian J."/>
            <person name="Zhou Y."/>
            <person name="Sheng Y."/>
            <person name="Liu T."/>
            <person name="Pan Y."/>
            <person name="Xia L."/>
            <person name="Li J."/>
            <person name="Zhao F."/>
            <person name="Cao W."/>
        </authorList>
    </citation>
    <scope>NUCLEOTIDE SEQUENCE</scope>
    <source>
        <strain evidence="4">Rmic-2018</strain>
        <tissue evidence="4">Larvae</tissue>
    </source>
</reference>
<dbReference type="Proteomes" id="UP000821866">
    <property type="component" value="Chromosome 11"/>
</dbReference>
<dbReference type="PROSITE" id="PS50158">
    <property type="entry name" value="ZF_CCHC"/>
    <property type="match status" value="1"/>
</dbReference>
<keyword evidence="1" id="KW-0862">Zinc</keyword>
<dbReference type="InterPro" id="IPR001878">
    <property type="entry name" value="Znf_CCHC"/>
</dbReference>
<proteinExistence type="predicted"/>
<evidence type="ECO:0000313" key="5">
    <source>
        <dbReference type="Proteomes" id="UP000821866"/>
    </source>
</evidence>
<feature type="domain" description="CCHC-type" evidence="3">
    <location>
        <begin position="256"/>
        <end position="271"/>
    </location>
</feature>
<sequence>MASVSGSVAADEKHSLPSRSMDHMMDTQTSQDAVTQVSNEHNANPWITVTKRANKRRQLQPHTIPTQQLPSTPSEPALRQSRPKTRLPRLPPLPAEDYKLEIRPHGGLNLSKVSPKTLLLAIVHAANIRSEKPDIKLRVDENQNVLTISTSSEHIAMALGQIPKITVHAATYDITSYGIAPDNSCKGVVNGIGHEITPDDFLTEVEVPGYEVLTCRRLDNSGAMVLTFCGKRVPFFVNAYGQALCCCLYKLTIPHCRKCNKTGHREDVCPQPPDTPKCRVCGDSLSPNNHECRPSCMLCGGDHPTAANSCPKRFLPPVNRRKLPRSATPTKKAQSPSPSPGQQSSASGSAARRRSHSRDKSGPKRGNSSLRSGAHNTITELIEAQHNSQLQRLKQTRQGCAILSRLGYPIPQKPAQTEQRVQQFDLLVRYFSESRQQVVVEHLHSFNLGWATGDVIVDCIEDALAELPGQGLLCFFSDGPNVMKSVKSTLKQRINPNLVDVGECTLHKVHNAFSKGLAAFCSDVEQAVRDVYHYFKHSSVRSESLKEQQELLGLIHHAFLRHVSNRWLTLYRIR</sequence>
<reference evidence="4" key="1">
    <citation type="journal article" date="2020" name="Cell">
        <title>Large-Scale Comparative Analyses of Tick Genomes Elucidate Their Genetic Diversity and Vector Capacities.</title>
        <authorList>
            <consortium name="Tick Genome and Microbiome Consortium (TIGMIC)"/>
            <person name="Jia N."/>
            <person name="Wang J."/>
            <person name="Shi W."/>
            <person name="Du L."/>
            <person name="Sun Y."/>
            <person name="Zhan W."/>
            <person name="Jiang J.F."/>
            <person name="Wang Q."/>
            <person name="Zhang B."/>
            <person name="Ji P."/>
            <person name="Bell-Sakyi L."/>
            <person name="Cui X.M."/>
            <person name="Yuan T.T."/>
            <person name="Jiang B.G."/>
            <person name="Yang W.F."/>
            <person name="Lam T.T."/>
            <person name="Chang Q.C."/>
            <person name="Ding S.J."/>
            <person name="Wang X.J."/>
            <person name="Zhu J.G."/>
            <person name="Ruan X.D."/>
            <person name="Zhao L."/>
            <person name="Wei J.T."/>
            <person name="Ye R.Z."/>
            <person name="Que T.C."/>
            <person name="Du C.H."/>
            <person name="Zhou Y.H."/>
            <person name="Cheng J.X."/>
            <person name="Dai P.F."/>
            <person name="Guo W.B."/>
            <person name="Han X.H."/>
            <person name="Huang E.J."/>
            <person name="Li L.F."/>
            <person name="Wei W."/>
            <person name="Gao Y.C."/>
            <person name="Liu J.Z."/>
            <person name="Shao H.Z."/>
            <person name="Wang X."/>
            <person name="Wang C.C."/>
            <person name="Yang T.C."/>
            <person name="Huo Q.B."/>
            <person name="Li W."/>
            <person name="Chen H.Y."/>
            <person name="Chen S.E."/>
            <person name="Zhou L.G."/>
            <person name="Ni X.B."/>
            <person name="Tian J.H."/>
            <person name="Sheng Y."/>
            <person name="Liu T."/>
            <person name="Pan Y.S."/>
            <person name="Xia L.Y."/>
            <person name="Li J."/>
            <person name="Zhao F."/>
            <person name="Cao W.C."/>
        </authorList>
    </citation>
    <scope>NUCLEOTIDE SEQUENCE</scope>
    <source>
        <strain evidence="4">Rmic-2018</strain>
    </source>
</reference>
<feature type="region of interest" description="Disordered" evidence="2">
    <location>
        <begin position="310"/>
        <end position="373"/>
    </location>
</feature>
<evidence type="ECO:0000256" key="1">
    <source>
        <dbReference type="PROSITE-ProRule" id="PRU00047"/>
    </source>
</evidence>